<name>A0ABP7RTS6_9BACT</name>
<dbReference type="EMBL" id="BAABDJ010000007">
    <property type="protein sequence ID" value="GAA4002035.1"/>
    <property type="molecule type" value="Genomic_DNA"/>
</dbReference>
<feature type="transmembrane region" description="Helical" evidence="1">
    <location>
        <begin position="64"/>
        <end position="83"/>
    </location>
</feature>
<comment type="caution">
    <text evidence="2">The sequence shown here is derived from an EMBL/GenBank/DDBJ whole genome shotgun (WGS) entry which is preliminary data.</text>
</comment>
<keyword evidence="1" id="KW-0472">Membrane</keyword>
<evidence type="ECO:0008006" key="4">
    <source>
        <dbReference type="Google" id="ProtNLM"/>
    </source>
</evidence>
<keyword evidence="1" id="KW-1133">Transmembrane helix</keyword>
<keyword evidence="1" id="KW-0812">Transmembrane</keyword>
<protein>
    <recommendedName>
        <fullName evidence="4">Magnesium citrate secondary transporter</fullName>
    </recommendedName>
</protein>
<gene>
    <name evidence="2" type="ORF">GCM10022408_11710</name>
</gene>
<keyword evidence="3" id="KW-1185">Reference proteome</keyword>
<evidence type="ECO:0000313" key="3">
    <source>
        <dbReference type="Proteomes" id="UP001500567"/>
    </source>
</evidence>
<evidence type="ECO:0000256" key="1">
    <source>
        <dbReference type="SAM" id="Phobius"/>
    </source>
</evidence>
<accession>A0ABP7RTS6</accession>
<evidence type="ECO:0000313" key="2">
    <source>
        <dbReference type="EMBL" id="GAA4002035.1"/>
    </source>
</evidence>
<dbReference type="Proteomes" id="UP001500567">
    <property type="component" value="Unassembled WGS sequence"/>
</dbReference>
<reference evidence="3" key="1">
    <citation type="journal article" date="2019" name="Int. J. Syst. Evol. Microbiol.">
        <title>The Global Catalogue of Microorganisms (GCM) 10K type strain sequencing project: providing services to taxonomists for standard genome sequencing and annotation.</title>
        <authorList>
            <consortium name="The Broad Institute Genomics Platform"/>
            <consortium name="The Broad Institute Genome Sequencing Center for Infectious Disease"/>
            <person name="Wu L."/>
            <person name="Ma J."/>
        </authorList>
    </citation>
    <scope>NUCLEOTIDE SEQUENCE [LARGE SCALE GENOMIC DNA]</scope>
    <source>
        <strain evidence="3">JCM 17224</strain>
    </source>
</reference>
<feature type="transmembrane region" description="Helical" evidence="1">
    <location>
        <begin position="30"/>
        <end position="52"/>
    </location>
</feature>
<organism evidence="2 3">
    <name type="scientific">Hymenobacter fastidiosus</name>
    <dbReference type="NCBI Taxonomy" id="486264"/>
    <lineage>
        <taxon>Bacteria</taxon>
        <taxon>Pseudomonadati</taxon>
        <taxon>Bacteroidota</taxon>
        <taxon>Cytophagia</taxon>
        <taxon>Cytophagales</taxon>
        <taxon>Hymenobacteraceae</taxon>
        <taxon>Hymenobacter</taxon>
    </lineage>
</organism>
<proteinExistence type="predicted"/>
<sequence length="118" mass="13014">MFVGAVLLFGGQQFLRYVLAVPGPALLTAYLGDLTSMPIILTLALFAQRRLVAHSRTFVFPDSWLLLAWLSVAAWFEVLLSVFSARAVADPFDVGAYALGTLAFRHWLNRAGEETGRQ</sequence>